<name>A0A3B0WF38_9ZZZZ</name>
<dbReference type="InterPro" id="IPR027417">
    <property type="entry name" value="P-loop_NTPase"/>
</dbReference>
<gene>
    <name evidence="2" type="ORF">MNBD_GAMMA02-11</name>
</gene>
<dbReference type="AlphaFoldDB" id="A0A3B0WF38"/>
<dbReference type="GO" id="GO:0016787">
    <property type="term" value="F:hydrolase activity"/>
    <property type="evidence" value="ECO:0007669"/>
    <property type="project" value="InterPro"/>
</dbReference>
<dbReference type="GO" id="GO:0003677">
    <property type="term" value="F:DNA binding"/>
    <property type="evidence" value="ECO:0007669"/>
    <property type="project" value="InterPro"/>
</dbReference>
<evidence type="ECO:0000313" key="2">
    <source>
        <dbReference type="EMBL" id="VAW47979.1"/>
    </source>
</evidence>
<feature type="domain" description="Helicase/UvrB N-terminal" evidence="1">
    <location>
        <begin position="1"/>
        <end position="48"/>
    </location>
</feature>
<accession>A0A3B0WF38</accession>
<evidence type="ECO:0000259" key="1">
    <source>
        <dbReference type="Pfam" id="PF04851"/>
    </source>
</evidence>
<proteinExistence type="predicted"/>
<reference evidence="2" key="1">
    <citation type="submission" date="2018-06" db="EMBL/GenBank/DDBJ databases">
        <authorList>
            <person name="Zhirakovskaya E."/>
        </authorList>
    </citation>
    <scope>NUCLEOTIDE SEQUENCE</scope>
</reference>
<dbReference type="Pfam" id="PF04851">
    <property type="entry name" value="ResIII"/>
    <property type="match status" value="1"/>
</dbReference>
<dbReference type="GO" id="GO:0005524">
    <property type="term" value="F:ATP binding"/>
    <property type="evidence" value="ECO:0007669"/>
    <property type="project" value="InterPro"/>
</dbReference>
<dbReference type="SUPFAM" id="SSF52540">
    <property type="entry name" value="P-loop containing nucleoside triphosphate hydrolases"/>
    <property type="match status" value="1"/>
</dbReference>
<dbReference type="InterPro" id="IPR006935">
    <property type="entry name" value="Helicase/UvrB_N"/>
</dbReference>
<dbReference type="EMBL" id="UOFA01000379">
    <property type="protein sequence ID" value="VAW47979.1"/>
    <property type="molecule type" value="Genomic_DNA"/>
</dbReference>
<organism evidence="2">
    <name type="scientific">hydrothermal vent metagenome</name>
    <dbReference type="NCBI Taxonomy" id="652676"/>
    <lineage>
        <taxon>unclassified sequences</taxon>
        <taxon>metagenomes</taxon>
        <taxon>ecological metagenomes</taxon>
    </lineage>
</organism>
<sequence length="53" mass="6217">METGTGKAYVYLRSIYELHELYGFKKFVIVVPSVAIREGVIKNLQKCHFKHQF</sequence>
<protein>
    <recommendedName>
        <fullName evidence="1">Helicase/UvrB N-terminal domain-containing protein</fullName>
    </recommendedName>
</protein>